<dbReference type="SMART" id="SM01217">
    <property type="entry name" value="Fn3_like"/>
    <property type="match status" value="1"/>
</dbReference>
<comment type="similarity">
    <text evidence="4">Belongs to the glycosyl hydrolase 3 family.</text>
</comment>
<comment type="catalytic activity">
    <reaction evidence="1">
        <text>Hydrolysis of terminal, non-reducing beta-D-glucosyl residues with release of beta-D-glucose.</text>
        <dbReference type="EC" id="3.2.1.21"/>
    </reaction>
</comment>
<feature type="chain" id="PRO_5040516368" description="beta-glucosidase" evidence="14">
    <location>
        <begin position="16"/>
        <end position="754"/>
    </location>
</feature>
<protein>
    <recommendedName>
        <fullName evidence="5">beta-glucosidase</fullName>
        <ecNumber evidence="5">3.2.1.21</ecNumber>
    </recommendedName>
</protein>
<evidence type="ECO:0000256" key="6">
    <source>
        <dbReference type="ARBA" id="ARBA00022525"/>
    </source>
</evidence>
<dbReference type="GO" id="GO:0008422">
    <property type="term" value="F:beta-glucosidase activity"/>
    <property type="evidence" value="ECO:0007669"/>
    <property type="project" value="UniProtKB-EC"/>
</dbReference>
<keyword evidence="9" id="KW-0136">Cellulose degradation</keyword>
<evidence type="ECO:0000256" key="13">
    <source>
        <dbReference type="ARBA" id="ARBA00023326"/>
    </source>
</evidence>
<evidence type="ECO:0000256" key="3">
    <source>
        <dbReference type="ARBA" id="ARBA00004987"/>
    </source>
</evidence>
<dbReference type="InterPro" id="IPR001764">
    <property type="entry name" value="Glyco_hydro_3_N"/>
</dbReference>
<dbReference type="AlphaFoldDB" id="A0A9P4TVD2"/>
<evidence type="ECO:0000313" key="17">
    <source>
        <dbReference type="Proteomes" id="UP000800235"/>
    </source>
</evidence>
<dbReference type="EC" id="3.2.1.21" evidence="5"/>
<dbReference type="PANTHER" id="PTHR42715:SF28">
    <property type="entry name" value="BETA-GLUCOSIDASE L-RELATED"/>
    <property type="match status" value="1"/>
</dbReference>
<keyword evidence="8 16" id="KW-0378">Hydrolase</keyword>
<dbReference type="PRINTS" id="PR00133">
    <property type="entry name" value="GLHYDRLASE3"/>
</dbReference>
<dbReference type="Gene3D" id="3.40.50.1700">
    <property type="entry name" value="Glycoside hydrolase family 3 C-terminal domain"/>
    <property type="match status" value="1"/>
</dbReference>
<dbReference type="Proteomes" id="UP000800235">
    <property type="component" value="Unassembled WGS sequence"/>
</dbReference>
<dbReference type="InterPro" id="IPR050288">
    <property type="entry name" value="Cellulose_deg_GH3"/>
</dbReference>
<keyword evidence="17" id="KW-1185">Reference proteome</keyword>
<comment type="caution">
    <text evidence="16">The sequence shown here is derived from an EMBL/GenBank/DDBJ whole genome shotgun (WGS) entry which is preliminary data.</text>
</comment>
<dbReference type="InterPro" id="IPR013783">
    <property type="entry name" value="Ig-like_fold"/>
</dbReference>
<dbReference type="PANTHER" id="PTHR42715">
    <property type="entry name" value="BETA-GLUCOSIDASE"/>
    <property type="match status" value="1"/>
</dbReference>
<evidence type="ECO:0000256" key="11">
    <source>
        <dbReference type="ARBA" id="ARBA00023277"/>
    </source>
</evidence>
<proteinExistence type="inferred from homology"/>
<dbReference type="Gene3D" id="3.20.20.300">
    <property type="entry name" value="Glycoside hydrolase, family 3, N-terminal domain"/>
    <property type="match status" value="1"/>
</dbReference>
<sequence>MLCILPFALFALVRGEETCGGRYGGEAQPDPKGITWSAAYSKATTALAKLSNPEKVGIVTGQGWQKGPCVGNTKAVSKIGLPSLCLQDGPVGVRYAMGVTVFPAGVHAASTWDVELMRERGLALGQEARGLGIHVQLGPVAGPLGKIPGGGRNWEGFSPDPYLTGIAMQETILGMQAGGVQANAKHYIANEQELERTKISSDVDDRTMHELYLWPFADAVRANVASIMCSYNKLNGTWACENDKVLNKLLKTELDFKGYVMSDWGAQHTNVESTKTGLDMTMPGDEFGNGKYLWGPNLEKAVPSLVPQSRLDDMVRRILAAWYYLGQDSPSYPKTTFNSWKGGVGGPDVQADHKKIARAVARDGIVLLKNENNALPLKKPKSLAIIGDDAIVNPSGANSCPDRNCDKGTLAMGWGSGTAEYPYLSAPFDAIKARAAKDGTTVTSSTTDNPSAASPAISAAETAIVFINANSGEEYIKVEGHDADRANLDPWHNGNELVAAVANSGKPTVVVIHSVGPIILEKILALKSVVAIVWAGLPGQESGNSLLDILYGDTAPSGKLPYTIAKKEGDYGVKIQKGPVDKFEERIYIDYRHFDKAGITPRYEFGFGLSYTTFQYSAPSAKVSSRRRNCDRALVNETASAPPQTQSSVYAKFGPIIIATITNSGKVAGAEVAQLYLSFPANGKVDHAPWQLRGFKKVMLKPGESKTVSFELRKKDVSYWDVGSQSWVVVGGDIKAKVAGSSRQEGVEVVFKAN</sequence>
<evidence type="ECO:0000256" key="5">
    <source>
        <dbReference type="ARBA" id="ARBA00012744"/>
    </source>
</evidence>
<evidence type="ECO:0000256" key="10">
    <source>
        <dbReference type="ARBA" id="ARBA00023180"/>
    </source>
</evidence>
<gene>
    <name evidence="16" type="ORF">EJ08DRAFT_639087</name>
</gene>
<keyword evidence="13" id="KW-0624">Polysaccharide degradation</keyword>
<dbReference type="OrthoDB" id="434at2759"/>
<evidence type="ECO:0000256" key="4">
    <source>
        <dbReference type="ARBA" id="ARBA00005336"/>
    </source>
</evidence>
<dbReference type="SUPFAM" id="SSF51445">
    <property type="entry name" value="(Trans)glycosidases"/>
    <property type="match status" value="1"/>
</dbReference>
<dbReference type="GO" id="GO:0005576">
    <property type="term" value="C:extracellular region"/>
    <property type="evidence" value="ECO:0007669"/>
    <property type="project" value="UniProtKB-SubCell"/>
</dbReference>
<comment type="subcellular location">
    <subcellularLocation>
        <location evidence="2">Secreted</location>
    </subcellularLocation>
</comment>
<dbReference type="InterPro" id="IPR002772">
    <property type="entry name" value="Glyco_hydro_3_C"/>
</dbReference>
<evidence type="ECO:0000256" key="14">
    <source>
        <dbReference type="SAM" id="SignalP"/>
    </source>
</evidence>
<feature type="domain" description="Fibronectin type III-like" evidence="15">
    <location>
        <begin position="671"/>
        <end position="742"/>
    </location>
</feature>
<evidence type="ECO:0000256" key="9">
    <source>
        <dbReference type="ARBA" id="ARBA00023001"/>
    </source>
</evidence>
<keyword evidence="6" id="KW-0964">Secreted</keyword>
<evidence type="ECO:0000256" key="8">
    <source>
        <dbReference type="ARBA" id="ARBA00022801"/>
    </source>
</evidence>
<dbReference type="Pfam" id="PF00933">
    <property type="entry name" value="Glyco_hydro_3"/>
    <property type="match status" value="1"/>
</dbReference>
<dbReference type="InterPro" id="IPR036962">
    <property type="entry name" value="Glyco_hydro_3_N_sf"/>
</dbReference>
<keyword evidence="11" id="KW-0119">Carbohydrate metabolism</keyword>
<feature type="signal peptide" evidence="14">
    <location>
        <begin position="1"/>
        <end position="15"/>
    </location>
</feature>
<dbReference type="FunFam" id="3.20.20.300:FF:000002">
    <property type="entry name" value="Probable beta-glucosidase"/>
    <property type="match status" value="1"/>
</dbReference>
<dbReference type="Pfam" id="PF14310">
    <property type="entry name" value="Fn3-like"/>
    <property type="match status" value="1"/>
</dbReference>
<evidence type="ECO:0000256" key="1">
    <source>
        <dbReference type="ARBA" id="ARBA00000448"/>
    </source>
</evidence>
<dbReference type="GO" id="GO:0030245">
    <property type="term" value="P:cellulose catabolic process"/>
    <property type="evidence" value="ECO:0007669"/>
    <property type="project" value="UniProtKB-KW"/>
</dbReference>
<name>A0A9P4TVD2_9PEZI</name>
<dbReference type="InterPro" id="IPR017853">
    <property type="entry name" value="GH"/>
</dbReference>
<dbReference type="Pfam" id="PF01915">
    <property type="entry name" value="Glyco_hydro_3_C"/>
    <property type="match status" value="1"/>
</dbReference>
<keyword evidence="10" id="KW-0325">Glycoprotein</keyword>
<evidence type="ECO:0000256" key="7">
    <source>
        <dbReference type="ARBA" id="ARBA00022729"/>
    </source>
</evidence>
<evidence type="ECO:0000259" key="15">
    <source>
        <dbReference type="SMART" id="SM01217"/>
    </source>
</evidence>
<dbReference type="FunFam" id="3.40.50.1700:FF:000003">
    <property type="entry name" value="Probable beta-glucosidase"/>
    <property type="match status" value="1"/>
</dbReference>
<comment type="pathway">
    <text evidence="3">Glycan metabolism; cellulose degradation.</text>
</comment>
<dbReference type="Gene3D" id="2.60.40.10">
    <property type="entry name" value="Immunoglobulins"/>
    <property type="match status" value="1"/>
</dbReference>
<dbReference type="EMBL" id="MU007073">
    <property type="protein sequence ID" value="KAF2424833.1"/>
    <property type="molecule type" value="Genomic_DNA"/>
</dbReference>
<evidence type="ECO:0000313" key="16">
    <source>
        <dbReference type="EMBL" id="KAF2424833.1"/>
    </source>
</evidence>
<reference evidence="16" key="1">
    <citation type="journal article" date="2020" name="Stud. Mycol.">
        <title>101 Dothideomycetes genomes: a test case for predicting lifestyles and emergence of pathogens.</title>
        <authorList>
            <person name="Haridas S."/>
            <person name="Albert R."/>
            <person name="Binder M."/>
            <person name="Bloem J."/>
            <person name="Labutti K."/>
            <person name="Salamov A."/>
            <person name="Andreopoulos B."/>
            <person name="Baker S."/>
            <person name="Barry K."/>
            <person name="Bills G."/>
            <person name="Bluhm B."/>
            <person name="Cannon C."/>
            <person name="Castanera R."/>
            <person name="Culley D."/>
            <person name="Daum C."/>
            <person name="Ezra D."/>
            <person name="Gonzalez J."/>
            <person name="Henrissat B."/>
            <person name="Kuo A."/>
            <person name="Liang C."/>
            <person name="Lipzen A."/>
            <person name="Lutzoni F."/>
            <person name="Magnuson J."/>
            <person name="Mondo S."/>
            <person name="Nolan M."/>
            <person name="Ohm R."/>
            <person name="Pangilinan J."/>
            <person name="Park H.-J."/>
            <person name="Ramirez L."/>
            <person name="Alfaro M."/>
            <person name="Sun H."/>
            <person name="Tritt A."/>
            <person name="Yoshinaga Y."/>
            <person name="Zwiers L.-H."/>
            <person name="Turgeon B."/>
            <person name="Goodwin S."/>
            <person name="Spatafora J."/>
            <person name="Crous P."/>
            <person name="Grigoriev I."/>
        </authorList>
    </citation>
    <scope>NUCLEOTIDE SEQUENCE</scope>
    <source>
        <strain evidence="16">CBS 130266</strain>
    </source>
</reference>
<organism evidence="16 17">
    <name type="scientific">Tothia fuscella</name>
    <dbReference type="NCBI Taxonomy" id="1048955"/>
    <lineage>
        <taxon>Eukaryota</taxon>
        <taxon>Fungi</taxon>
        <taxon>Dikarya</taxon>
        <taxon>Ascomycota</taxon>
        <taxon>Pezizomycotina</taxon>
        <taxon>Dothideomycetes</taxon>
        <taxon>Pleosporomycetidae</taxon>
        <taxon>Venturiales</taxon>
        <taxon>Cylindrosympodiaceae</taxon>
        <taxon>Tothia</taxon>
    </lineage>
</organism>
<dbReference type="InterPro" id="IPR026891">
    <property type="entry name" value="Fn3-like"/>
</dbReference>
<evidence type="ECO:0000256" key="12">
    <source>
        <dbReference type="ARBA" id="ARBA00023295"/>
    </source>
</evidence>
<accession>A0A9P4TVD2</accession>
<evidence type="ECO:0000256" key="2">
    <source>
        <dbReference type="ARBA" id="ARBA00004613"/>
    </source>
</evidence>
<keyword evidence="7 14" id="KW-0732">Signal</keyword>
<dbReference type="InterPro" id="IPR036881">
    <property type="entry name" value="Glyco_hydro_3_C_sf"/>
</dbReference>
<keyword evidence="12" id="KW-0326">Glycosidase</keyword>
<dbReference type="SUPFAM" id="SSF52279">
    <property type="entry name" value="Beta-D-glucan exohydrolase, C-terminal domain"/>
    <property type="match status" value="1"/>
</dbReference>